<dbReference type="InterPro" id="IPR003710">
    <property type="entry name" value="ApbA"/>
</dbReference>
<keyword evidence="8" id="KW-1185">Reference proteome</keyword>
<dbReference type="Pfam" id="PF08546">
    <property type="entry name" value="ApbA_C"/>
    <property type="match status" value="1"/>
</dbReference>
<proteinExistence type="inferred from homology"/>
<dbReference type="Proteomes" id="UP001559623">
    <property type="component" value="Unassembled WGS sequence"/>
</dbReference>
<dbReference type="GO" id="GO:0008677">
    <property type="term" value="F:2-dehydropantoate 2-reductase activity"/>
    <property type="evidence" value="ECO:0007669"/>
    <property type="project" value="UniProtKB-EC"/>
</dbReference>
<comment type="function">
    <text evidence="4">Catalyzes the NADPH-dependent reduction of ketopantoate into pantoic acid.</text>
</comment>
<dbReference type="InterPro" id="IPR013328">
    <property type="entry name" value="6PGD_dom2"/>
</dbReference>
<evidence type="ECO:0000256" key="4">
    <source>
        <dbReference type="RuleBase" id="RU362068"/>
    </source>
</evidence>
<keyword evidence="3 4" id="KW-0560">Oxidoreductase</keyword>
<protein>
    <recommendedName>
        <fullName evidence="4">2-dehydropantoate 2-reductase</fullName>
        <ecNumber evidence="4">1.1.1.169</ecNumber>
    </recommendedName>
    <alternativeName>
        <fullName evidence="4">Ketopantoate reductase</fullName>
    </alternativeName>
</protein>
<dbReference type="Gene3D" id="3.40.50.720">
    <property type="entry name" value="NAD(P)-binding Rossmann-like Domain"/>
    <property type="match status" value="1"/>
</dbReference>
<name>A0ABV3X816_9FIRM</name>
<dbReference type="Gene3D" id="1.10.1040.10">
    <property type="entry name" value="N-(1-d-carboxylethyl)-l-norvaline Dehydrogenase, domain 2"/>
    <property type="match status" value="1"/>
</dbReference>
<gene>
    <name evidence="7" type="ORF">QCO44_12025</name>
</gene>
<accession>A0ABV3X816</accession>
<sequence>MKFAMFGAGGTGGVLGGYLALAGNDVTLIARGRHLEALQKNGLTIESQHRGTLHIKNIRAQTTDSYDETPDVLFVCCKYYGLPDAVAFAKKAASPDTLIIPILNVFGTGEVMQADLPGLTCLDGCIYVFGSLKEPGVIEQPQKILRVIFGFRPDADKRLEEKAKALERLLQAADIRGHYSLDIRRDALTKFAFVSPMGAAGLYHNVTSEAFQKPGAVRDTYISLIREVDALGRAMGITFDKDLVETGIAFIDAFAPGLKTSMQRDVDKGGVSEFDGLVNRVVALGERYHVPVPTYKKISDWGRENGVK</sequence>
<evidence type="ECO:0000313" key="8">
    <source>
        <dbReference type="Proteomes" id="UP001559623"/>
    </source>
</evidence>
<dbReference type="InterPro" id="IPR051402">
    <property type="entry name" value="KPR-Related"/>
</dbReference>
<evidence type="ECO:0000256" key="2">
    <source>
        <dbReference type="ARBA" id="ARBA00022857"/>
    </source>
</evidence>
<evidence type="ECO:0000256" key="3">
    <source>
        <dbReference type="ARBA" id="ARBA00023002"/>
    </source>
</evidence>
<dbReference type="EC" id="1.1.1.169" evidence="4"/>
<dbReference type="Pfam" id="PF02558">
    <property type="entry name" value="ApbA"/>
    <property type="match status" value="1"/>
</dbReference>
<evidence type="ECO:0000313" key="7">
    <source>
        <dbReference type="EMBL" id="MEX5286337.1"/>
    </source>
</evidence>
<evidence type="ECO:0000256" key="1">
    <source>
        <dbReference type="ARBA" id="ARBA00007870"/>
    </source>
</evidence>
<feature type="domain" description="Ketopantoate reductase N-terminal" evidence="5">
    <location>
        <begin position="4"/>
        <end position="142"/>
    </location>
</feature>
<dbReference type="InterPro" id="IPR036291">
    <property type="entry name" value="NAD(P)-bd_dom_sf"/>
</dbReference>
<keyword evidence="4" id="KW-0566">Pantothenate biosynthesis</keyword>
<comment type="pathway">
    <text evidence="4">Cofactor biosynthesis; (R)-pantothenate biosynthesis; (R)-pantoate from 3-methyl-2-oxobutanoate: step 2/2.</text>
</comment>
<comment type="similarity">
    <text evidence="1 4">Belongs to the ketopantoate reductase family.</text>
</comment>
<dbReference type="NCBIfam" id="TIGR00745">
    <property type="entry name" value="apbA_panE"/>
    <property type="match status" value="1"/>
</dbReference>
<evidence type="ECO:0000259" key="6">
    <source>
        <dbReference type="Pfam" id="PF08546"/>
    </source>
</evidence>
<evidence type="ECO:0000259" key="5">
    <source>
        <dbReference type="Pfam" id="PF02558"/>
    </source>
</evidence>
<dbReference type="InterPro" id="IPR008927">
    <property type="entry name" value="6-PGluconate_DH-like_C_sf"/>
</dbReference>
<keyword evidence="2 4" id="KW-0521">NADP</keyword>
<dbReference type="SUPFAM" id="SSF48179">
    <property type="entry name" value="6-phosphogluconate dehydrogenase C-terminal domain-like"/>
    <property type="match status" value="1"/>
</dbReference>
<dbReference type="SUPFAM" id="SSF51735">
    <property type="entry name" value="NAD(P)-binding Rossmann-fold domains"/>
    <property type="match status" value="1"/>
</dbReference>
<comment type="catalytic activity">
    <reaction evidence="4">
        <text>(R)-pantoate + NADP(+) = 2-dehydropantoate + NADPH + H(+)</text>
        <dbReference type="Rhea" id="RHEA:16233"/>
        <dbReference type="ChEBI" id="CHEBI:11561"/>
        <dbReference type="ChEBI" id="CHEBI:15378"/>
        <dbReference type="ChEBI" id="CHEBI:15980"/>
        <dbReference type="ChEBI" id="CHEBI:57783"/>
        <dbReference type="ChEBI" id="CHEBI:58349"/>
        <dbReference type="EC" id="1.1.1.169"/>
    </reaction>
</comment>
<comment type="caution">
    <text evidence="7">The sequence shown here is derived from an EMBL/GenBank/DDBJ whole genome shotgun (WGS) entry which is preliminary data.</text>
</comment>
<dbReference type="PANTHER" id="PTHR21708">
    <property type="entry name" value="PROBABLE 2-DEHYDROPANTOATE 2-REDUCTASE"/>
    <property type="match status" value="1"/>
</dbReference>
<reference evidence="7 8" key="1">
    <citation type="submission" date="2023-04" db="EMBL/GenBank/DDBJ databases">
        <title>Genome Sequence of Selenomonas sputigena ATCC 33150.</title>
        <authorList>
            <person name="Miller D.P."/>
            <person name="Anvari S."/>
            <person name="Polson S.W."/>
            <person name="Macdonald M."/>
            <person name="Mcdowell J.V."/>
        </authorList>
    </citation>
    <scope>NUCLEOTIDE SEQUENCE [LARGE SCALE GENOMIC DNA]</scope>
    <source>
        <strain evidence="7 8">ATCC 33150</strain>
    </source>
</reference>
<organism evidence="7 8">
    <name type="scientific">Selenomonas sputigena</name>
    <dbReference type="NCBI Taxonomy" id="69823"/>
    <lineage>
        <taxon>Bacteria</taxon>
        <taxon>Bacillati</taxon>
        <taxon>Bacillota</taxon>
        <taxon>Negativicutes</taxon>
        <taxon>Selenomonadales</taxon>
        <taxon>Selenomonadaceae</taxon>
        <taxon>Selenomonas</taxon>
    </lineage>
</organism>
<dbReference type="InterPro" id="IPR013332">
    <property type="entry name" value="KPR_N"/>
</dbReference>
<feature type="domain" description="Ketopantoate reductase C-terminal" evidence="6">
    <location>
        <begin position="182"/>
        <end position="298"/>
    </location>
</feature>
<dbReference type="PANTHER" id="PTHR21708:SF26">
    <property type="entry name" value="2-DEHYDROPANTOATE 2-REDUCTASE"/>
    <property type="match status" value="1"/>
</dbReference>
<dbReference type="EMBL" id="JARVLH010000011">
    <property type="protein sequence ID" value="MEX5286337.1"/>
    <property type="molecule type" value="Genomic_DNA"/>
</dbReference>
<dbReference type="InterPro" id="IPR013752">
    <property type="entry name" value="KPA_reductase"/>
</dbReference>
<dbReference type="RefSeq" id="WP_368848054.1">
    <property type="nucleotide sequence ID" value="NZ_CP194411.1"/>
</dbReference>